<gene>
    <name evidence="1" type="ORF">DSM104329_00771</name>
</gene>
<protein>
    <submittedName>
        <fullName evidence="1">Uncharacterized protein</fullName>
    </submittedName>
</protein>
<dbReference type="Proteomes" id="UP001162834">
    <property type="component" value="Chromosome"/>
</dbReference>
<keyword evidence="2" id="KW-1185">Reference proteome</keyword>
<evidence type="ECO:0000313" key="1">
    <source>
        <dbReference type="EMBL" id="UGS34393.1"/>
    </source>
</evidence>
<dbReference type="KEGG" id="sbae:DSM104329_00771"/>
<evidence type="ECO:0000313" key="2">
    <source>
        <dbReference type="Proteomes" id="UP001162834"/>
    </source>
</evidence>
<organism evidence="1 2">
    <name type="scientific">Capillimicrobium parvum</name>
    <dbReference type="NCBI Taxonomy" id="2884022"/>
    <lineage>
        <taxon>Bacteria</taxon>
        <taxon>Bacillati</taxon>
        <taxon>Actinomycetota</taxon>
        <taxon>Thermoleophilia</taxon>
        <taxon>Solirubrobacterales</taxon>
        <taxon>Capillimicrobiaceae</taxon>
        <taxon>Capillimicrobium</taxon>
    </lineage>
</organism>
<proteinExistence type="predicted"/>
<accession>A0A9E7BZG8</accession>
<name>A0A9E7BZG8_9ACTN</name>
<reference evidence="1" key="1">
    <citation type="journal article" date="2022" name="Int. J. Syst. Evol. Microbiol.">
        <title>Pseudomonas aegrilactucae sp. nov. and Pseudomonas morbosilactucae sp. nov., pathogens causing bacterial rot of lettuce in Japan.</title>
        <authorList>
            <person name="Sawada H."/>
            <person name="Fujikawa T."/>
            <person name="Satou M."/>
        </authorList>
    </citation>
    <scope>NUCLEOTIDE SEQUENCE</scope>
    <source>
        <strain evidence="1">0166_1</strain>
    </source>
</reference>
<sequence length="109" mass="11775">MTIDLQRITAIDVHTHAQVPRTGPPDPITTEILDAASKHFRTDVPRPNADEVAEYYRSRNMAAVIFCVDNEANTGEVPVSNDGCSTSRTPTTTCSFRSSASIPIAASAR</sequence>
<dbReference type="AlphaFoldDB" id="A0A9E7BZG8"/>
<dbReference type="EMBL" id="CP087164">
    <property type="protein sequence ID" value="UGS34393.1"/>
    <property type="molecule type" value="Genomic_DNA"/>
</dbReference>